<evidence type="ECO:0000256" key="1">
    <source>
        <dbReference type="SAM" id="MobiDB-lite"/>
    </source>
</evidence>
<accession>A0AAW0AU01</accession>
<dbReference type="EMBL" id="JAWWNJ010000052">
    <property type="protein sequence ID" value="KAK7016078.1"/>
    <property type="molecule type" value="Genomic_DNA"/>
</dbReference>
<dbReference type="AlphaFoldDB" id="A0AAW0AU01"/>
<comment type="caution">
    <text evidence="2">The sequence shown here is derived from an EMBL/GenBank/DDBJ whole genome shotgun (WGS) entry which is preliminary data.</text>
</comment>
<evidence type="ECO:0000313" key="2">
    <source>
        <dbReference type="EMBL" id="KAK7016078.1"/>
    </source>
</evidence>
<organism evidence="2 3">
    <name type="scientific">Favolaschia claudopus</name>
    <dbReference type="NCBI Taxonomy" id="2862362"/>
    <lineage>
        <taxon>Eukaryota</taxon>
        <taxon>Fungi</taxon>
        <taxon>Dikarya</taxon>
        <taxon>Basidiomycota</taxon>
        <taxon>Agaricomycotina</taxon>
        <taxon>Agaricomycetes</taxon>
        <taxon>Agaricomycetidae</taxon>
        <taxon>Agaricales</taxon>
        <taxon>Marasmiineae</taxon>
        <taxon>Mycenaceae</taxon>
        <taxon>Favolaschia</taxon>
    </lineage>
</organism>
<proteinExistence type="predicted"/>
<feature type="region of interest" description="Disordered" evidence="1">
    <location>
        <begin position="322"/>
        <end position="341"/>
    </location>
</feature>
<name>A0AAW0AU01_9AGAR</name>
<gene>
    <name evidence="2" type="ORF">R3P38DRAFT_3203864</name>
</gene>
<dbReference type="Proteomes" id="UP001362999">
    <property type="component" value="Unassembled WGS sequence"/>
</dbReference>
<evidence type="ECO:0000313" key="3">
    <source>
        <dbReference type="Proteomes" id="UP001362999"/>
    </source>
</evidence>
<sequence length="430" mass="47888">MAPSTPAGQLPPAVISEILSRLGLPIASTGEDIENNPSSDRSVPWKVAVINRAWRECALRAPPFGRTSNPSNSVYSFTDKNNVSQRPQDATMAGHWRKILKGSSEVKLKFEAIEGMQVPSPVGSNAAELIDGKLSSLRRLEIVCDKYFKAESPLPRFTAVLNLREPLARFIPSLETDHPFPRLFHLPRGVSRPATNLVELSLRIIQDDWGVPSPGVFPHLTRLSVHDSLMSLKALKAPSVRELTCVDIFPTTLHSLCKRSKIFSSLRSLTLIKFTHTQAQDSLVEILLDLTGLEELFIRDGDEKHIKNHGQRETALFKLLHGKPAPDTKSKSRTSRSKSQRIPCPKLQSFVFYCLIASSNSMEPFFDMRPTLCALLLLGLPPFPSSASYTAEVAELQKLGVDIEVAEHYPGDVGNLDDLWFREDFDSDWD</sequence>
<evidence type="ECO:0008006" key="4">
    <source>
        <dbReference type="Google" id="ProtNLM"/>
    </source>
</evidence>
<keyword evidence="3" id="KW-1185">Reference proteome</keyword>
<protein>
    <recommendedName>
        <fullName evidence="4">F-box domain-containing protein</fullName>
    </recommendedName>
</protein>
<reference evidence="2 3" key="1">
    <citation type="journal article" date="2024" name="J Genomics">
        <title>Draft genome sequencing and assembly of Favolaschia claudopus CIRM-BRFM 2984 isolated from oak limbs.</title>
        <authorList>
            <person name="Navarro D."/>
            <person name="Drula E."/>
            <person name="Chaduli D."/>
            <person name="Cazenave R."/>
            <person name="Ahrendt S."/>
            <person name="Wang J."/>
            <person name="Lipzen A."/>
            <person name="Daum C."/>
            <person name="Barry K."/>
            <person name="Grigoriev I.V."/>
            <person name="Favel A."/>
            <person name="Rosso M.N."/>
            <person name="Martin F."/>
        </authorList>
    </citation>
    <scope>NUCLEOTIDE SEQUENCE [LARGE SCALE GENOMIC DNA]</scope>
    <source>
        <strain evidence="2 3">CIRM-BRFM 2984</strain>
    </source>
</reference>